<proteinExistence type="predicted"/>
<evidence type="ECO:0000313" key="2">
    <source>
        <dbReference type="EMBL" id="TQV93956.1"/>
    </source>
</evidence>
<sequence>MLSLRHSPIYSTTAKRGANRKATRKATNLLAWSRPHNGPPASCTGSACLPSCPSVPDAVMSFTGSFDQLWPVTT</sequence>
<gene>
    <name evidence="2" type="ORF">IF1G_07688</name>
</gene>
<accession>A0A545UWX2</accession>
<dbReference type="Proteomes" id="UP000315783">
    <property type="component" value="Unassembled WGS sequence"/>
</dbReference>
<organism evidence="2 3">
    <name type="scientific">Cordyceps javanica</name>
    <dbReference type="NCBI Taxonomy" id="43265"/>
    <lineage>
        <taxon>Eukaryota</taxon>
        <taxon>Fungi</taxon>
        <taxon>Dikarya</taxon>
        <taxon>Ascomycota</taxon>
        <taxon>Pezizomycotina</taxon>
        <taxon>Sordariomycetes</taxon>
        <taxon>Hypocreomycetidae</taxon>
        <taxon>Hypocreales</taxon>
        <taxon>Cordycipitaceae</taxon>
        <taxon>Cordyceps</taxon>
    </lineage>
</organism>
<comment type="caution">
    <text evidence="2">The sequence shown here is derived from an EMBL/GenBank/DDBJ whole genome shotgun (WGS) entry which is preliminary data.</text>
</comment>
<evidence type="ECO:0000313" key="3">
    <source>
        <dbReference type="Proteomes" id="UP000315783"/>
    </source>
</evidence>
<dbReference type="EMBL" id="SPUK01000011">
    <property type="protein sequence ID" value="TQV93956.1"/>
    <property type="molecule type" value="Genomic_DNA"/>
</dbReference>
<keyword evidence="3" id="KW-1185">Reference proteome</keyword>
<reference evidence="2 3" key="1">
    <citation type="journal article" date="2019" name="Appl. Microbiol. Biotechnol.">
        <title>Genome sequence of Isaria javanica and comparative genome analysis insights into family S53 peptidase evolution in fungal entomopathogens.</title>
        <authorList>
            <person name="Lin R."/>
            <person name="Zhang X."/>
            <person name="Xin B."/>
            <person name="Zou M."/>
            <person name="Gao Y."/>
            <person name="Qin F."/>
            <person name="Hu Q."/>
            <person name="Xie B."/>
            <person name="Cheng X."/>
        </authorList>
    </citation>
    <scope>NUCLEOTIDE SEQUENCE [LARGE SCALE GENOMIC DNA]</scope>
    <source>
        <strain evidence="2 3">IJ1G</strain>
    </source>
</reference>
<protein>
    <submittedName>
        <fullName evidence="2">Uncharacterized protein</fullName>
    </submittedName>
</protein>
<evidence type="ECO:0000256" key="1">
    <source>
        <dbReference type="SAM" id="MobiDB-lite"/>
    </source>
</evidence>
<dbReference type="AlphaFoldDB" id="A0A545UWX2"/>
<feature type="region of interest" description="Disordered" evidence="1">
    <location>
        <begin position="1"/>
        <end position="23"/>
    </location>
</feature>
<name>A0A545UWX2_9HYPO</name>